<reference evidence="2 3" key="1">
    <citation type="submission" date="2024-06" db="EMBL/GenBank/DDBJ databases">
        <title>Draft genome sequence of Geodermatophilus badlandi, a novel member of the Geodermatophilaceae isolated from badland sedimentary rocks in the Red desert, Wyoming, USA.</title>
        <authorList>
            <person name="Ben Tekaya S."/>
            <person name="Nouioui I."/>
            <person name="Flores G.M."/>
            <person name="Shaal M.N."/>
            <person name="Bredoire F."/>
            <person name="Basile F."/>
            <person name="Van Diepen L."/>
            <person name="Ward N.L."/>
        </authorList>
    </citation>
    <scope>NUCLEOTIDE SEQUENCE [LARGE SCALE GENOMIC DNA]</scope>
    <source>
        <strain evidence="2 3">WL48A</strain>
    </source>
</reference>
<comment type="caution">
    <text evidence="2">The sequence shown here is derived from an EMBL/GenBank/DDBJ whole genome shotgun (WGS) entry which is preliminary data.</text>
</comment>
<proteinExistence type="predicted"/>
<dbReference type="EMBL" id="JBFNXQ010000034">
    <property type="protein sequence ID" value="MEX5719152.1"/>
    <property type="molecule type" value="Genomic_DNA"/>
</dbReference>
<name>A0ABV3XEZ8_9ACTN</name>
<organism evidence="2 3">
    <name type="scientific">Geodermatophilus maliterrae</name>
    <dbReference type="NCBI Taxonomy" id="3162531"/>
    <lineage>
        <taxon>Bacteria</taxon>
        <taxon>Bacillati</taxon>
        <taxon>Actinomycetota</taxon>
        <taxon>Actinomycetes</taxon>
        <taxon>Geodermatophilales</taxon>
        <taxon>Geodermatophilaceae</taxon>
        <taxon>Geodermatophilus</taxon>
    </lineage>
</organism>
<sequence>MGGSGHDDGVDRAPRPGTRPRKALPEDRVRTVTTIAADTVRALP</sequence>
<keyword evidence="3" id="KW-1185">Reference proteome</keyword>
<gene>
    <name evidence="2" type="ORF">ABQ292_12355</name>
</gene>
<feature type="region of interest" description="Disordered" evidence="1">
    <location>
        <begin position="1"/>
        <end position="44"/>
    </location>
</feature>
<accession>A0ABV3XEZ8</accession>
<dbReference type="Proteomes" id="UP001560045">
    <property type="component" value="Unassembled WGS sequence"/>
</dbReference>
<protein>
    <submittedName>
        <fullName evidence="2">Uncharacterized protein</fullName>
    </submittedName>
</protein>
<feature type="compositionally biased region" description="Basic and acidic residues" evidence="1">
    <location>
        <begin position="1"/>
        <end position="14"/>
    </location>
</feature>
<dbReference type="RefSeq" id="WP_369206701.1">
    <property type="nucleotide sequence ID" value="NZ_JBFNXQ010000034.1"/>
</dbReference>
<evidence type="ECO:0000313" key="2">
    <source>
        <dbReference type="EMBL" id="MEX5719152.1"/>
    </source>
</evidence>
<evidence type="ECO:0000313" key="3">
    <source>
        <dbReference type="Proteomes" id="UP001560045"/>
    </source>
</evidence>
<evidence type="ECO:0000256" key="1">
    <source>
        <dbReference type="SAM" id="MobiDB-lite"/>
    </source>
</evidence>